<keyword evidence="7" id="KW-0560">Oxidoreductase</keyword>
<comment type="subcellular location">
    <subcellularLocation>
        <location evidence="1">Endoplasmic reticulum</location>
    </subcellularLocation>
</comment>
<evidence type="ECO:0000313" key="13">
    <source>
        <dbReference type="EMBL" id="KAG9257257.1"/>
    </source>
</evidence>
<evidence type="ECO:0000256" key="4">
    <source>
        <dbReference type="ARBA" id="ARBA00022824"/>
    </source>
</evidence>
<feature type="domain" description="Ketoreductase" evidence="12">
    <location>
        <begin position="13"/>
        <end position="202"/>
    </location>
</feature>
<dbReference type="RefSeq" id="XP_046121181.1">
    <property type="nucleotide sequence ID" value="XM_046263026.1"/>
</dbReference>
<dbReference type="Gene3D" id="3.40.50.720">
    <property type="entry name" value="NAD(P)-binding Rossmann-like Domain"/>
    <property type="match status" value="1"/>
</dbReference>
<dbReference type="GeneID" id="70293929"/>
<evidence type="ECO:0000256" key="3">
    <source>
        <dbReference type="ARBA" id="ARBA00004991"/>
    </source>
</evidence>
<evidence type="ECO:0000256" key="7">
    <source>
        <dbReference type="ARBA" id="ARBA00023002"/>
    </source>
</evidence>
<comment type="catalytic activity">
    <reaction evidence="11">
        <text>sphinganine + NADP(+) = 3-oxosphinganine + NADPH + H(+)</text>
        <dbReference type="Rhea" id="RHEA:22640"/>
        <dbReference type="ChEBI" id="CHEBI:15378"/>
        <dbReference type="ChEBI" id="CHEBI:57783"/>
        <dbReference type="ChEBI" id="CHEBI:57817"/>
        <dbReference type="ChEBI" id="CHEBI:58299"/>
        <dbReference type="ChEBI" id="CHEBI:58349"/>
        <dbReference type="EC" id="1.1.1.102"/>
    </reaction>
    <physiologicalReaction direction="right-to-left" evidence="11">
        <dbReference type="Rhea" id="RHEA:22642"/>
    </physiologicalReaction>
</comment>
<evidence type="ECO:0000259" key="12">
    <source>
        <dbReference type="SMART" id="SM00822"/>
    </source>
</evidence>
<comment type="function">
    <text evidence="10">Catalyzes the reduction of 3'-oxosphinganine (3-ketodihydrosphingosine/KDS) to sphinganine (dihydrosphingosine/DHS), the second step of de novo sphingolipid biosynthesis.</text>
</comment>
<dbReference type="GO" id="GO:0047560">
    <property type="term" value="F:3-dehydrosphinganine reductase activity"/>
    <property type="evidence" value="ECO:0007669"/>
    <property type="project" value="UniProtKB-EC"/>
</dbReference>
<keyword evidence="6" id="KW-0746">Sphingolipid metabolism</keyword>
<dbReference type="PRINTS" id="PR00081">
    <property type="entry name" value="GDHRDH"/>
</dbReference>
<dbReference type="InterPro" id="IPR002347">
    <property type="entry name" value="SDR_fam"/>
</dbReference>
<comment type="caution">
    <text evidence="13">The sequence shown here is derived from an EMBL/GenBank/DDBJ whole genome shotgun (WGS) entry which is preliminary data.</text>
</comment>
<evidence type="ECO:0000256" key="1">
    <source>
        <dbReference type="ARBA" id="ARBA00004240"/>
    </source>
</evidence>
<dbReference type="SMART" id="SM00822">
    <property type="entry name" value="PKS_KR"/>
    <property type="match status" value="1"/>
</dbReference>
<dbReference type="InterPro" id="IPR057326">
    <property type="entry name" value="KR_dom"/>
</dbReference>
<evidence type="ECO:0000256" key="11">
    <source>
        <dbReference type="ARBA" id="ARBA00048930"/>
    </source>
</evidence>
<evidence type="ECO:0000256" key="2">
    <source>
        <dbReference type="ARBA" id="ARBA00004760"/>
    </source>
</evidence>
<evidence type="ECO:0000313" key="14">
    <source>
        <dbReference type="Proteomes" id="UP000887229"/>
    </source>
</evidence>
<dbReference type="InterPro" id="IPR045022">
    <property type="entry name" value="KDSR-like"/>
</dbReference>
<dbReference type="InterPro" id="IPR036291">
    <property type="entry name" value="NAD(P)-bd_dom_sf"/>
</dbReference>
<keyword evidence="5" id="KW-0521">NADP</keyword>
<dbReference type="AlphaFoldDB" id="A0A9P7ZSZ0"/>
<dbReference type="CDD" id="cd08939">
    <property type="entry name" value="KDSR-like_SDR_c"/>
    <property type="match status" value="1"/>
</dbReference>
<dbReference type="Pfam" id="PF00106">
    <property type="entry name" value="adh_short"/>
    <property type="match status" value="1"/>
</dbReference>
<keyword evidence="4" id="KW-0256">Endoplasmic reticulum</keyword>
<evidence type="ECO:0000256" key="6">
    <source>
        <dbReference type="ARBA" id="ARBA00022919"/>
    </source>
</evidence>
<gene>
    <name evidence="13" type="ORF">F5Z01DRAFT_648240</name>
</gene>
<dbReference type="Proteomes" id="UP000887229">
    <property type="component" value="Unassembled WGS sequence"/>
</dbReference>
<dbReference type="PANTHER" id="PTHR43550">
    <property type="entry name" value="3-KETODIHYDROSPHINGOSINE REDUCTASE"/>
    <property type="match status" value="1"/>
</dbReference>
<organism evidence="13 14">
    <name type="scientific">Emericellopsis atlantica</name>
    <dbReference type="NCBI Taxonomy" id="2614577"/>
    <lineage>
        <taxon>Eukaryota</taxon>
        <taxon>Fungi</taxon>
        <taxon>Dikarya</taxon>
        <taxon>Ascomycota</taxon>
        <taxon>Pezizomycotina</taxon>
        <taxon>Sordariomycetes</taxon>
        <taxon>Hypocreomycetidae</taxon>
        <taxon>Hypocreales</taxon>
        <taxon>Bionectriaceae</taxon>
        <taxon>Emericellopsis</taxon>
    </lineage>
</organism>
<comment type="pathway">
    <text evidence="2">Lipid metabolism; sphingolipid metabolism.</text>
</comment>
<sequence length="321" mass="35311">MGLFRNHMPVEGKTVLITGASEGMGLSVAVQLAAKGANVILLSRSETKLQAALKSVEAAALDPSTQRFHYIQADVAVHDYARGVLADATAWNKGRSPDIVWCCAGMSAPQLFLDMDMSSMRRQMDINFFGTVEMTQAILREWCATDAPVEKEAKHIIMTGSVATMVVIPGYIPYVPSKAAMRGVAEGLHMELMMYPQNVEVHLVTPGTILSPGFEQEEIIKPEVTKSLEKSDPKLTPDEAARAAINGLEKGEFIITLSWQNWLMKCGTYGMACKNNWLIDILVAAIMSLIIWPIVDLDLRGQVKKHVKKFGSPKVQRKPLE</sequence>
<evidence type="ECO:0000256" key="5">
    <source>
        <dbReference type="ARBA" id="ARBA00022857"/>
    </source>
</evidence>
<comment type="pathway">
    <text evidence="3">Sphingolipid metabolism.</text>
</comment>
<reference evidence="13" key="1">
    <citation type="journal article" date="2021" name="IMA Fungus">
        <title>Genomic characterization of three marine fungi, including Emericellopsis atlantica sp. nov. with signatures of a generalist lifestyle and marine biomass degradation.</title>
        <authorList>
            <person name="Hagestad O.C."/>
            <person name="Hou L."/>
            <person name="Andersen J.H."/>
            <person name="Hansen E.H."/>
            <person name="Altermark B."/>
            <person name="Li C."/>
            <person name="Kuhnert E."/>
            <person name="Cox R.J."/>
            <person name="Crous P.W."/>
            <person name="Spatafora J.W."/>
            <person name="Lail K."/>
            <person name="Amirebrahimi M."/>
            <person name="Lipzen A."/>
            <person name="Pangilinan J."/>
            <person name="Andreopoulos W."/>
            <person name="Hayes R.D."/>
            <person name="Ng V."/>
            <person name="Grigoriev I.V."/>
            <person name="Jackson S.A."/>
            <person name="Sutton T.D.S."/>
            <person name="Dobson A.D.W."/>
            <person name="Rama T."/>
        </authorList>
    </citation>
    <scope>NUCLEOTIDE SEQUENCE</scope>
    <source>
        <strain evidence="13">TS7</strain>
    </source>
</reference>
<protein>
    <recommendedName>
        <fullName evidence="9">3-dehydrosphinganine reductase</fullName>
        <ecNumber evidence="9">1.1.1.102</ecNumber>
    </recommendedName>
</protein>
<evidence type="ECO:0000256" key="10">
    <source>
        <dbReference type="ARBA" id="ARBA00044737"/>
    </source>
</evidence>
<keyword evidence="14" id="KW-1185">Reference proteome</keyword>
<dbReference type="SUPFAM" id="SSF51735">
    <property type="entry name" value="NAD(P)-binding Rossmann-fold domains"/>
    <property type="match status" value="1"/>
</dbReference>
<dbReference type="PANTHER" id="PTHR43550:SF3">
    <property type="entry name" value="3-KETODIHYDROSPHINGOSINE REDUCTASE"/>
    <property type="match status" value="1"/>
</dbReference>
<proteinExistence type="predicted"/>
<dbReference type="OrthoDB" id="10267115at2759"/>
<keyword evidence="8" id="KW-0443">Lipid metabolism</keyword>
<evidence type="ECO:0000256" key="8">
    <source>
        <dbReference type="ARBA" id="ARBA00023098"/>
    </source>
</evidence>
<accession>A0A9P7ZSZ0</accession>
<evidence type="ECO:0000256" key="9">
    <source>
        <dbReference type="ARBA" id="ARBA00026112"/>
    </source>
</evidence>
<dbReference type="GO" id="GO:0006666">
    <property type="term" value="P:3-keto-sphinganine metabolic process"/>
    <property type="evidence" value="ECO:0007669"/>
    <property type="project" value="InterPro"/>
</dbReference>
<dbReference type="EC" id="1.1.1.102" evidence="9"/>
<dbReference type="GO" id="GO:0005789">
    <property type="term" value="C:endoplasmic reticulum membrane"/>
    <property type="evidence" value="ECO:0007669"/>
    <property type="project" value="TreeGrafter"/>
</dbReference>
<dbReference type="EMBL" id="MU251246">
    <property type="protein sequence ID" value="KAG9257257.1"/>
    <property type="molecule type" value="Genomic_DNA"/>
</dbReference>
<name>A0A9P7ZSZ0_9HYPO</name>
<dbReference type="GO" id="GO:0030148">
    <property type="term" value="P:sphingolipid biosynthetic process"/>
    <property type="evidence" value="ECO:0007669"/>
    <property type="project" value="InterPro"/>
</dbReference>